<feature type="transmembrane region" description="Helical" evidence="7">
    <location>
        <begin position="120"/>
        <end position="140"/>
    </location>
</feature>
<proteinExistence type="inferred from homology"/>
<dbReference type="PANTHER" id="PTHR23501">
    <property type="entry name" value="MAJOR FACILITATOR SUPERFAMILY"/>
    <property type="match status" value="1"/>
</dbReference>
<dbReference type="InterPro" id="IPR020846">
    <property type="entry name" value="MFS_dom"/>
</dbReference>
<reference evidence="9 10" key="1">
    <citation type="journal article" date="2018" name="IMA Fungus">
        <title>IMA Genome-F 9: Draft genome sequence of Annulohypoxylon stygium, Aspergillus mulundensis, Berkeleyomyces basicola (syn. Thielaviopsis basicola), Ceratocystis smalleyi, two Cercospora beticola strains, Coleophoma cylindrospora, Fusarium fracticaudum, Phialophora cf. hyalina, and Morchella septimelata.</title>
        <authorList>
            <person name="Wingfield B.D."/>
            <person name="Bills G.F."/>
            <person name="Dong Y."/>
            <person name="Huang W."/>
            <person name="Nel W.J."/>
            <person name="Swalarsk-Parry B.S."/>
            <person name="Vaghefi N."/>
            <person name="Wilken P.M."/>
            <person name="An Z."/>
            <person name="de Beer Z.W."/>
            <person name="De Vos L."/>
            <person name="Chen L."/>
            <person name="Duong T.A."/>
            <person name="Gao Y."/>
            <person name="Hammerbacher A."/>
            <person name="Kikkert J.R."/>
            <person name="Li Y."/>
            <person name="Li H."/>
            <person name="Li K."/>
            <person name="Li Q."/>
            <person name="Liu X."/>
            <person name="Ma X."/>
            <person name="Naidoo K."/>
            <person name="Pethybridge S.J."/>
            <person name="Sun J."/>
            <person name="Steenkamp E.T."/>
            <person name="van der Nest M.A."/>
            <person name="van Wyk S."/>
            <person name="Wingfield M.J."/>
            <person name="Xiong C."/>
            <person name="Yue Q."/>
            <person name="Zhang X."/>
        </authorList>
    </citation>
    <scope>NUCLEOTIDE SEQUENCE [LARGE SCALE GENOMIC DNA]</scope>
    <source>
        <strain evidence="9 10">BP 5553</strain>
    </source>
</reference>
<feature type="transmembrane region" description="Helical" evidence="7">
    <location>
        <begin position="179"/>
        <end position="200"/>
    </location>
</feature>
<feature type="transmembrane region" description="Helical" evidence="7">
    <location>
        <begin position="360"/>
        <end position="378"/>
    </location>
</feature>
<name>A0A370TDZ6_9HELO</name>
<feature type="transmembrane region" description="Helical" evidence="7">
    <location>
        <begin position="277"/>
        <end position="298"/>
    </location>
</feature>
<sequence>MYDNEEPNMDHSARSTIDDGRDSFRPLHSPVDDSTHTTEAEKEAHEYISGPKLWLVTAAVTLVMFLTLLDTTIIVTAIPRITTDFSSLSDVGWYGSAYLIASCALQPLTGKMYSQFSLKYTFLAFLVLFEVGSAICGAAQSSKMLIIGRAVAGLGGSGLRNGALNIITESIPLSKRPPYFGVMMGLSLCGAAVGPLLGGVFTKYVSWRWCFYINLPVGAAAAILLLAIRIPDAKENKPKYLSAISALLTLDLVGFFLFAPCAVMFLMALEWGGSKYAWSSATIIGLFCGAGGMLIVFLGWEYRVGDEAMIPLSMVRRRAVWSSCLVIWFFFGAMMVYSYYLPIYFQAVKGTSPLASGVDVLPLIISQMIASILAGSLVGKVGYYMPFSIASGILMVISAGLISSFKVDTSTGKWIGYQIIGGLGQGLGMQMPYIAIQNTIPQEHNAVALALIVFMQNLGGAIFLALAQTIFTTDLRGGLAKFAPTVDAETVEAAGATGFRAVVDPVEVIGVLKAYNSAITKNFFLAVSCAGATLLCCWGMGWVKIKKIEEKPESREMTSN</sequence>
<dbReference type="InterPro" id="IPR011701">
    <property type="entry name" value="MFS"/>
</dbReference>
<evidence type="ECO:0000313" key="9">
    <source>
        <dbReference type="EMBL" id="RDL32690.1"/>
    </source>
</evidence>
<comment type="subcellular location">
    <subcellularLocation>
        <location evidence="1">Membrane</location>
        <topology evidence="1">Multi-pass membrane protein</topology>
    </subcellularLocation>
</comment>
<dbReference type="Gene3D" id="1.20.1250.20">
    <property type="entry name" value="MFS general substrate transporter like domains"/>
    <property type="match status" value="2"/>
</dbReference>
<organism evidence="9 10">
    <name type="scientific">Venustampulla echinocandica</name>
    <dbReference type="NCBI Taxonomy" id="2656787"/>
    <lineage>
        <taxon>Eukaryota</taxon>
        <taxon>Fungi</taxon>
        <taxon>Dikarya</taxon>
        <taxon>Ascomycota</taxon>
        <taxon>Pezizomycotina</taxon>
        <taxon>Leotiomycetes</taxon>
        <taxon>Helotiales</taxon>
        <taxon>Pleuroascaceae</taxon>
        <taxon>Venustampulla</taxon>
    </lineage>
</organism>
<dbReference type="EMBL" id="NPIC01000010">
    <property type="protein sequence ID" value="RDL32690.1"/>
    <property type="molecule type" value="Genomic_DNA"/>
</dbReference>
<dbReference type="Proteomes" id="UP000254866">
    <property type="component" value="Unassembled WGS sequence"/>
</dbReference>
<dbReference type="OrthoDB" id="10021397at2759"/>
<gene>
    <name evidence="9" type="ORF">BP5553_09146</name>
</gene>
<dbReference type="FunFam" id="1.20.1250.20:FF:000196">
    <property type="entry name" value="MFS toxin efflux pump (AflT)"/>
    <property type="match status" value="1"/>
</dbReference>
<evidence type="ECO:0000256" key="2">
    <source>
        <dbReference type="ARBA" id="ARBA00007520"/>
    </source>
</evidence>
<protein>
    <recommendedName>
        <fullName evidence="8">Major facilitator superfamily (MFS) profile domain-containing protein</fullName>
    </recommendedName>
</protein>
<keyword evidence="3 7" id="KW-0812">Transmembrane</keyword>
<dbReference type="PANTHER" id="PTHR23501:SF193">
    <property type="entry name" value="MULTIDRUG TRANSPORTER, PUTATIVE (AFU_ORTHOLOGUE AFUA_8G00940)-RELATED"/>
    <property type="match status" value="1"/>
</dbReference>
<evidence type="ECO:0000256" key="5">
    <source>
        <dbReference type="ARBA" id="ARBA00023136"/>
    </source>
</evidence>
<keyword evidence="4 7" id="KW-1133">Transmembrane helix</keyword>
<feature type="transmembrane region" description="Helical" evidence="7">
    <location>
        <begin position="240"/>
        <end position="265"/>
    </location>
</feature>
<dbReference type="FunFam" id="1.20.1720.10:FF:000012">
    <property type="entry name" value="MFS toxin efflux pump (AflT)"/>
    <property type="match status" value="1"/>
</dbReference>
<feature type="domain" description="Major facilitator superfamily (MFS) profile" evidence="8">
    <location>
        <begin position="56"/>
        <end position="522"/>
    </location>
</feature>
<dbReference type="CDD" id="cd17502">
    <property type="entry name" value="MFS_Azr1_MDR_like"/>
    <property type="match status" value="1"/>
</dbReference>
<feature type="transmembrane region" description="Helical" evidence="7">
    <location>
        <begin position="414"/>
        <end position="435"/>
    </location>
</feature>
<comment type="similarity">
    <text evidence="2">Belongs to the major facilitator superfamily. TCR/Tet family.</text>
</comment>
<feature type="transmembrane region" description="Helical" evidence="7">
    <location>
        <begin position="319"/>
        <end position="340"/>
    </location>
</feature>
<dbReference type="GeneID" id="43601995"/>
<evidence type="ECO:0000256" key="1">
    <source>
        <dbReference type="ARBA" id="ARBA00004141"/>
    </source>
</evidence>
<evidence type="ECO:0000259" key="8">
    <source>
        <dbReference type="PROSITE" id="PS50850"/>
    </source>
</evidence>
<feature type="transmembrane region" description="Helical" evidence="7">
    <location>
        <begin position="447"/>
        <end position="471"/>
    </location>
</feature>
<feature type="compositionally biased region" description="Basic and acidic residues" evidence="6">
    <location>
        <begin position="8"/>
        <end position="42"/>
    </location>
</feature>
<dbReference type="GO" id="GO:0022857">
    <property type="term" value="F:transmembrane transporter activity"/>
    <property type="evidence" value="ECO:0007669"/>
    <property type="project" value="InterPro"/>
</dbReference>
<keyword evidence="5 7" id="KW-0472">Membrane</keyword>
<evidence type="ECO:0000313" key="10">
    <source>
        <dbReference type="Proteomes" id="UP000254866"/>
    </source>
</evidence>
<dbReference type="SUPFAM" id="SSF103473">
    <property type="entry name" value="MFS general substrate transporter"/>
    <property type="match status" value="1"/>
</dbReference>
<feature type="transmembrane region" description="Helical" evidence="7">
    <location>
        <begin position="383"/>
        <end position="402"/>
    </location>
</feature>
<evidence type="ECO:0000256" key="7">
    <source>
        <dbReference type="SAM" id="Phobius"/>
    </source>
</evidence>
<accession>A0A370TDZ6</accession>
<dbReference type="AlphaFoldDB" id="A0A370TDZ6"/>
<comment type="caution">
    <text evidence="9">The sequence shown here is derived from an EMBL/GenBank/DDBJ whole genome shotgun (WGS) entry which is preliminary data.</text>
</comment>
<dbReference type="RefSeq" id="XP_031866412.1">
    <property type="nucleotide sequence ID" value="XM_032017769.1"/>
</dbReference>
<feature type="transmembrane region" description="Helical" evidence="7">
    <location>
        <begin position="206"/>
        <end position="228"/>
    </location>
</feature>
<feature type="transmembrane region" description="Helical" evidence="7">
    <location>
        <begin position="523"/>
        <end position="543"/>
    </location>
</feature>
<dbReference type="GO" id="GO:0005886">
    <property type="term" value="C:plasma membrane"/>
    <property type="evidence" value="ECO:0007669"/>
    <property type="project" value="TreeGrafter"/>
</dbReference>
<evidence type="ECO:0000256" key="6">
    <source>
        <dbReference type="SAM" id="MobiDB-lite"/>
    </source>
</evidence>
<evidence type="ECO:0000256" key="4">
    <source>
        <dbReference type="ARBA" id="ARBA00022989"/>
    </source>
</evidence>
<dbReference type="PROSITE" id="PS50850">
    <property type="entry name" value="MFS"/>
    <property type="match status" value="1"/>
</dbReference>
<dbReference type="InterPro" id="IPR036259">
    <property type="entry name" value="MFS_trans_sf"/>
</dbReference>
<feature type="region of interest" description="Disordered" evidence="6">
    <location>
        <begin position="1"/>
        <end position="42"/>
    </location>
</feature>
<feature type="transmembrane region" description="Helical" evidence="7">
    <location>
        <begin position="91"/>
        <end position="108"/>
    </location>
</feature>
<evidence type="ECO:0000256" key="3">
    <source>
        <dbReference type="ARBA" id="ARBA00022692"/>
    </source>
</evidence>
<feature type="transmembrane region" description="Helical" evidence="7">
    <location>
        <begin position="53"/>
        <end position="79"/>
    </location>
</feature>
<dbReference type="Pfam" id="PF07690">
    <property type="entry name" value="MFS_1"/>
    <property type="match status" value="1"/>
</dbReference>
<keyword evidence="10" id="KW-1185">Reference proteome</keyword>